<dbReference type="KEGG" id="nnu:104597727"/>
<dbReference type="GO" id="GO:0009451">
    <property type="term" value="P:RNA modification"/>
    <property type="evidence" value="ECO:0007669"/>
    <property type="project" value="InterPro"/>
</dbReference>
<reference evidence="5 6" key="1">
    <citation type="submission" date="2025-04" db="UniProtKB">
        <authorList>
            <consortium name="RefSeq"/>
        </authorList>
    </citation>
    <scope>IDENTIFICATION</scope>
</reference>
<dbReference type="OrthoDB" id="724816at2759"/>
<dbReference type="OMA" id="CHGYVLK"/>
<evidence type="ECO:0000313" key="4">
    <source>
        <dbReference type="Proteomes" id="UP000189703"/>
    </source>
</evidence>
<dbReference type="GeneID" id="104597727"/>
<accession>A0A1U8A8B9</accession>
<feature type="domain" description="DYW" evidence="3">
    <location>
        <begin position="609"/>
        <end position="701"/>
    </location>
</feature>
<evidence type="ECO:0000256" key="1">
    <source>
        <dbReference type="ARBA" id="ARBA00022737"/>
    </source>
</evidence>
<dbReference type="AlphaFoldDB" id="A0A1U8A8B9"/>
<dbReference type="Pfam" id="PF14432">
    <property type="entry name" value="DYW_deaminase"/>
    <property type="match status" value="1"/>
</dbReference>
<feature type="repeat" description="PPR" evidence="2">
    <location>
        <begin position="293"/>
        <end position="327"/>
    </location>
</feature>
<evidence type="ECO:0000256" key="2">
    <source>
        <dbReference type="PROSITE-ProRule" id="PRU00708"/>
    </source>
</evidence>
<dbReference type="RefSeq" id="XP_010257751.1">
    <property type="nucleotide sequence ID" value="XM_010259449.2"/>
</dbReference>
<organism evidence="4 5">
    <name type="scientific">Nelumbo nucifera</name>
    <name type="common">Sacred lotus</name>
    <dbReference type="NCBI Taxonomy" id="4432"/>
    <lineage>
        <taxon>Eukaryota</taxon>
        <taxon>Viridiplantae</taxon>
        <taxon>Streptophyta</taxon>
        <taxon>Embryophyta</taxon>
        <taxon>Tracheophyta</taxon>
        <taxon>Spermatophyta</taxon>
        <taxon>Magnoliopsida</taxon>
        <taxon>Proteales</taxon>
        <taxon>Nelumbonaceae</taxon>
        <taxon>Nelumbo</taxon>
    </lineage>
</organism>
<dbReference type="InterPro" id="IPR002885">
    <property type="entry name" value="PPR_rpt"/>
</dbReference>
<keyword evidence="4" id="KW-1185">Reference proteome</keyword>
<dbReference type="InterPro" id="IPR046960">
    <property type="entry name" value="PPR_At4g14850-like_plant"/>
</dbReference>
<evidence type="ECO:0000313" key="5">
    <source>
        <dbReference type="RefSeq" id="XP_010257751.1"/>
    </source>
</evidence>
<evidence type="ECO:0000313" key="6">
    <source>
        <dbReference type="RefSeq" id="XP_019053334.1"/>
    </source>
</evidence>
<dbReference type="Pfam" id="PF13041">
    <property type="entry name" value="PPR_2"/>
    <property type="match status" value="3"/>
</dbReference>
<feature type="repeat" description="PPR" evidence="2">
    <location>
        <begin position="90"/>
        <end position="124"/>
    </location>
</feature>
<dbReference type="FunFam" id="1.25.40.10:FF:000031">
    <property type="entry name" value="Pentatricopeptide repeat-containing protein mitochondrial"/>
    <property type="match status" value="1"/>
</dbReference>
<dbReference type="PANTHER" id="PTHR47926:SF385">
    <property type="entry name" value="DYW DOMAIN-CONTAINING PROTEIN"/>
    <property type="match status" value="1"/>
</dbReference>
<name>A0A1U8A8B9_NELNU</name>
<dbReference type="eggNOG" id="KOG4197">
    <property type="taxonomic scope" value="Eukaryota"/>
</dbReference>
<dbReference type="InterPro" id="IPR032867">
    <property type="entry name" value="DYW_dom"/>
</dbReference>
<dbReference type="GO" id="GO:0008270">
    <property type="term" value="F:zinc ion binding"/>
    <property type="evidence" value="ECO:0007669"/>
    <property type="project" value="InterPro"/>
</dbReference>
<dbReference type="PROSITE" id="PS51375">
    <property type="entry name" value="PPR"/>
    <property type="match status" value="4"/>
</dbReference>
<dbReference type="RefSeq" id="XP_019053334.1">
    <property type="nucleotide sequence ID" value="XM_019197789.1"/>
</dbReference>
<keyword evidence="1" id="KW-0677">Repeat</keyword>
<dbReference type="Proteomes" id="UP000189703">
    <property type="component" value="Unplaced"/>
</dbReference>
<evidence type="ECO:0000259" key="3">
    <source>
        <dbReference type="Pfam" id="PF14432"/>
    </source>
</evidence>
<dbReference type="FunFam" id="1.25.40.10:FF:000227">
    <property type="entry name" value="Pentatricopeptide repeat-containing protein At3g13880"/>
    <property type="match status" value="1"/>
</dbReference>
<feature type="repeat" description="PPR" evidence="2">
    <location>
        <begin position="192"/>
        <end position="226"/>
    </location>
</feature>
<dbReference type="Gene3D" id="1.25.40.10">
    <property type="entry name" value="Tetratricopeptide repeat domain"/>
    <property type="match status" value="5"/>
</dbReference>
<feature type="repeat" description="PPR" evidence="2">
    <location>
        <begin position="394"/>
        <end position="428"/>
    </location>
</feature>
<dbReference type="PANTHER" id="PTHR47926">
    <property type="entry name" value="PENTATRICOPEPTIDE REPEAT-CONTAINING PROTEIN"/>
    <property type="match status" value="1"/>
</dbReference>
<protein>
    <submittedName>
        <fullName evidence="5 6">Pentatricopeptide repeat-containing protein At5g39680</fullName>
    </submittedName>
</protein>
<dbReference type="Pfam" id="PF01535">
    <property type="entry name" value="PPR"/>
    <property type="match status" value="4"/>
</dbReference>
<dbReference type="InterPro" id="IPR011990">
    <property type="entry name" value="TPR-like_helical_dom_sf"/>
</dbReference>
<dbReference type="InterPro" id="IPR046848">
    <property type="entry name" value="E_motif"/>
</dbReference>
<proteinExistence type="predicted"/>
<dbReference type="GO" id="GO:0003723">
    <property type="term" value="F:RNA binding"/>
    <property type="evidence" value="ECO:0007669"/>
    <property type="project" value="InterPro"/>
</dbReference>
<gene>
    <name evidence="5 6" type="primary">LOC104597727</name>
</gene>
<dbReference type="FunFam" id="1.25.40.10:FF:001060">
    <property type="entry name" value="Os05g0572900 protein"/>
    <property type="match status" value="1"/>
</dbReference>
<sequence length="701" mass="79016">MFKVQFMSIHARPRPISHSCTLEKTKYLLKVSADTRNLKLGKVLHGQLIKRSAESIEDVVIQSNSLINHYAKCRQMSLACQLFDRMLERNLVSWSSLMAGYLHSGLSSEVLRLFKTMNLDGTLQPNEYIFTTVISSCSDIRALEEGKQCHCYVLKSGLLSYSYVKNALLYMYSSCSDVQGAFEVFETVSGSDILSYNSMIHGLLEHGYLNKALEVLIKMVSEPVVWDNITYVTVINLCKHLKDLNLGLQIHNRIFRTGLKLDVFICSAIIDMYGKCGKIFSARNVFDGLCNHNVVSWTAIMDAYIQNGCFEEAFNLFIQMERKGVLPNECTYAVILNSCAELSSLRHGDVLNARIKKSGLSDYVIIGNALINMYSKSGDVESGHQVFSDMTYRDIITWNSMISGYSHHGLGREALEVFQNMLAAEEAPNYVTFVGVLSACGHLGLVDKGFYYLNQIMKGTGVTPGVEHYTCIVGLLCRAGLLKEAESFMRSTPVKWDVVAWRTLLNACHIQGNFGLGKKVAETILELDPDDVGTYILLSNMYAKARRWDGVAKIRKLMRGRNIKKEPGVSWIEIRNNIHVFVSEDKKHPHSSQIHEKVSELLSLIKPLGYVPRIDTVLHDVEDEQKEEYLSYHSEKLAVAYGLMIAPIGGPIRVIKNLRMCDDCHCAIKLISMVTNRKIIIRDANRFHCFKNGSCSCGEYW</sequence>
<dbReference type="Pfam" id="PF20431">
    <property type="entry name" value="E_motif"/>
    <property type="match status" value="1"/>
</dbReference>
<dbReference type="NCBIfam" id="TIGR00756">
    <property type="entry name" value="PPR"/>
    <property type="match status" value="4"/>
</dbReference>